<proteinExistence type="inferred from homology"/>
<dbReference type="Pfam" id="PF06722">
    <property type="entry name" value="EryCIII-like_C"/>
    <property type="match status" value="2"/>
</dbReference>
<gene>
    <name evidence="6" type="ORF">ACFP1K_26260</name>
</gene>
<keyword evidence="2" id="KW-0328">Glycosyltransferase</keyword>
<reference evidence="7" key="1">
    <citation type="journal article" date="2019" name="Int. J. Syst. Evol. Microbiol.">
        <title>The Global Catalogue of Microorganisms (GCM) 10K type strain sequencing project: providing services to taxonomists for standard genome sequencing and annotation.</title>
        <authorList>
            <consortium name="The Broad Institute Genomics Platform"/>
            <consortium name="The Broad Institute Genome Sequencing Center for Infectious Disease"/>
            <person name="Wu L."/>
            <person name="Ma J."/>
        </authorList>
    </citation>
    <scope>NUCLEOTIDE SEQUENCE [LARGE SCALE GENOMIC DNA]</scope>
    <source>
        <strain evidence="7">JCM 30346</strain>
    </source>
</reference>
<dbReference type="InterPro" id="IPR050426">
    <property type="entry name" value="Glycosyltransferase_28"/>
</dbReference>
<evidence type="ECO:0000259" key="4">
    <source>
        <dbReference type="Pfam" id="PF06722"/>
    </source>
</evidence>
<evidence type="ECO:0000313" key="7">
    <source>
        <dbReference type="Proteomes" id="UP001596137"/>
    </source>
</evidence>
<evidence type="ECO:0000256" key="3">
    <source>
        <dbReference type="ARBA" id="ARBA00022679"/>
    </source>
</evidence>
<dbReference type="InterPro" id="IPR048284">
    <property type="entry name" value="EryCIII-like_N"/>
</dbReference>
<keyword evidence="7" id="KW-1185">Reference proteome</keyword>
<dbReference type="CDD" id="cd03784">
    <property type="entry name" value="GT1_Gtf-like"/>
    <property type="match status" value="1"/>
</dbReference>
<dbReference type="PANTHER" id="PTHR48050">
    <property type="entry name" value="STEROL 3-BETA-GLUCOSYLTRANSFERASE"/>
    <property type="match status" value="1"/>
</dbReference>
<feature type="domain" description="Erythromycin biosynthesis protein CIII-like N-terminal" evidence="5">
    <location>
        <begin position="22"/>
        <end position="257"/>
    </location>
</feature>
<dbReference type="SUPFAM" id="SSF53756">
    <property type="entry name" value="UDP-Glycosyltransferase/glycogen phosphorylase"/>
    <property type="match status" value="1"/>
</dbReference>
<evidence type="ECO:0000256" key="2">
    <source>
        <dbReference type="ARBA" id="ARBA00022676"/>
    </source>
</evidence>
<evidence type="ECO:0000313" key="6">
    <source>
        <dbReference type="EMBL" id="MFC6084690.1"/>
    </source>
</evidence>
<dbReference type="Pfam" id="PF21036">
    <property type="entry name" value="EryCIII-like_N"/>
    <property type="match status" value="1"/>
</dbReference>
<dbReference type="Proteomes" id="UP001596137">
    <property type="component" value="Unassembled WGS sequence"/>
</dbReference>
<dbReference type="InterPro" id="IPR002213">
    <property type="entry name" value="UDP_glucos_trans"/>
</dbReference>
<name>A0ABW1NNP2_9ACTN</name>
<evidence type="ECO:0000256" key="1">
    <source>
        <dbReference type="ARBA" id="ARBA00006962"/>
    </source>
</evidence>
<protein>
    <submittedName>
        <fullName evidence="6">Nucleotide disphospho-sugar-binding domain-containing protein</fullName>
    </submittedName>
</protein>
<comment type="similarity">
    <text evidence="1">Belongs to the glycosyltransferase 28 family.</text>
</comment>
<dbReference type="EMBL" id="JBHSRF010000047">
    <property type="protein sequence ID" value="MFC6084690.1"/>
    <property type="molecule type" value="Genomic_DNA"/>
</dbReference>
<feature type="domain" description="Erythromycin biosynthesis protein CIII-like C-terminal" evidence="4">
    <location>
        <begin position="372"/>
        <end position="437"/>
    </location>
</feature>
<organism evidence="6 7">
    <name type="scientific">Sphaerisporangium aureirubrum</name>
    <dbReference type="NCBI Taxonomy" id="1544736"/>
    <lineage>
        <taxon>Bacteria</taxon>
        <taxon>Bacillati</taxon>
        <taxon>Actinomycetota</taxon>
        <taxon>Actinomycetes</taxon>
        <taxon>Streptosporangiales</taxon>
        <taxon>Streptosporangiaceae</taxon>
        <taxon>Sphaerisporangium</taxon>
    </lineage>
</organism>
<dbReference type="Gene3D" id="3.40.50.2000">
    <property type="entry name" value="Glycogen Phosphorylase B"/>
    <property type="match status" value="2"/>
</dbReference>
<comment type="caution">
    <text evidence="6">The sequence shown here is derived from an EMBL/GenBank/DDBJ whole genome shotgun (WGS) entry which is preliminary data.</text>
</comment>
<keyword evidence="3" id="KW-0808">Transferase</keyword>
<evidence type="ECO:0000259" key="5">
    <source>
        <dbReference type="Pfam" id="PF21036"/>
    </source>
</evidence>
<dbReference type="PANTHER" id="PTHR48050:SF13">
    <property type="entry name" value="STEROL 3-BETA-GLUCOSYLTRANSFERASE UGT80A2"/>
    <property type="match status" value="1"/>
</dbReference>
<dbReference type="RefSeq" id="WP_380758022.1">
    <property type="nucleotide sequence ID" value="NZ_JBHSRF010000047.1"/>
</dbReference>
<sequence>MRVMITVWPQMCHLYPVIPYAQALQNAGHEVVVAGPPGATEHVTAAGLTAVVTRGDEAPQSAQDWARPDLVTDLAELERQASVLGVSADVRDNWDVFYHFMLFGVRFHLPPEPSSDNLSLVDFALAWRPDLVLWDPWFPAGAIAAKACGAAHGRMLMAPDYSGWVSERFVAHRDAGGAPERNPLAEAMRPLAERYGVEVDDELLFGQFSLDPMPEEMRLSSTIESVPVRWIPYNGGAVKPEWLYRTPDRPRIALSLGVSTRMYIKGEWRSPKIFDAVADLDVEMVATLNQDQLQGITSVPDNVRTVDYVPLSQLLPTCAASINHGSSGTFWASLANGLPQLIADTDERQGQSIAGEGEEAQFQIPERHILSPIAARYVAENGAGMRLNHQTQSVDEIRTQIIKVLDDPSYKDGATSLRNDWLALPTPAGIIPDLEKLTARHARG</sequence>
<accession>A0ABW1NNP2</accession>
<feature type="domain" description="Erythromycin biosynthesis protein CIII-like C-terminal" evidence="4">
    <location>
        <begin position="273"/>
        <end position="343"/>
    </location>
</feature>
<dbReference type="InterPro" id="IPR010610">
    <property type="entry name" value="EryCIII-like_C"/>
</dbReference>